<proteinExistence type="predicted"/>
<evidence type="ECO:0000313" key="2">
    <source>
        <dbReference type="Proteomes" id="UP001163603"/>
    </source>
</evidence>
<protein>
    <submittedName>
        <fullName evidence="1">Uncharacterized protein</fullName>
    </submittedName>
</protein>
<comment type="caution">
    <text evidence="1">The sequence shown here is derived from an EMBL/GenBank/DDBJ whole genome shotgun (WGS) entry which is preliminary data.</text>
</comment>
<dbReference type="EMBL" id="CM047738">
    <property type="protein sequence ID" value="KAJ0044715.1"/>
    <property type="molecule type" value="Genomic_DNA"/>
</dbReference>
<dbReference type="Proteomes" id="UP001163603">
    <property type="component" value="Chromosome 3"/>
</dbReference>
<organism evidence="1 2">
    <name type="scientific">Pistacia integerrima</name>
    <dbReference type="NCBI Taxonomy" id="434235"/>
    <lineage>
        <taxon>Eukaryota</taxon>
        <taxon>Viridiplantae</taxon>
        <taxon>Streptophyta</taxon>
        <taxon>Embryophyta</taxon>
        <taxon>Tracheophyta</taxon>
        <taxon>Spermatophyta</taxon>
        <taxon>Magnoliopsida</taxon>
        <taxon>eudicotyledons</taxon>
        <taxon>Gunneridae</taxon>
        <taxon>Pentapetalae</taxon>
        <taxon>rosids</taxon>
        <taxon>malvids</taxon>
        <taxon>Sapindales</taxon>
        <taxon>Anacardiaceae</taxon>
        <taxon>Pistacia</taxon>
    </lineage>
</organism>
<name>A0ACC0Z0L0_9ROSI</name>
<accession>A0ACC0Z0L0</accession>
<sequence>MSFPEFLHRRTHAHTSYCKEQKTHGFTEVFIDTKSLKGGFRGLRLNTFNLSGRAEIIERGSAEHIVLPDTSLDTNLHDSVDNLS</sequence>
<keyword evidence="2" id="KW-1185">Reference proteome</keyword>
<gene>
    <name evidence="1" type="ORF">Pint_04642</name>
</gene>
<evidence type="ECO:0000313" key="1">
    <source>
        <dbReference type="EMBL" id="KAJ0044715.1"/>
    </source>
</evidence>
<reference evidence="2" key="1">
    <citation type="journal article" date="2023" name="G3 (Bethesda)">
        <title>Genome assembly and association tests identify interacting loci associated with vigor, precocity, and sex in interspecific pistachio rootstocks.</title>
        <authorList>
            <person name="Palmer W."/>
            <person name="Jacygrad E."/>
            <person name="Sagayaradj S."/>
            <person name="Cavanaugh K."/>
            <person name="Han R."/>
            <person name="Bertier L."/>
            <person name="Beede B."/>
            <person name="Kafkas S."/>
            <person name="Golino D."/>
            <person name="Preece J."/>
            <person name="Michelmore R."/>
        </authorList>
    </citation>
    <scope>NUCLEOTIDE SEQUENCE [LARGE SCALE GENOMIC DNA]</scope>
</reference>